<dbReference type="RefSeq" id="WP_187755603.1">
    <property type="nucleotide sequence ID" value="NZ_JABURY010000016.1"/>
</dbReference>
<dbReference type="Pfam" id="PF00532">
    <property type="entry name" value="Peripla_BP_1"/>
    <property type="match status" value="1"/>
</dbReference>
<evidence type="ECO:0000313" key="6">
    <source>
        <dbReference type="EMBL" id="MBC9131164.1"/>
    </source>
</evidence>
<accession>A0ABR7QY73</accession>
<organism evidence="6 7">
    <name type="scientific">Frischella japonica</name>
    <dbReference type="NCBI Taxonomy" id="2741544"/>
    <lineage>
        <taxon>Bacteria</taxon>
        <taxon>Pseudomonadati</taxon>
        <taxon>Pseudomonadota</taxon>
        <taxon>Gammaproteobacteria</taxon>
        <taxon>Orbales</taxon>
        <taxon>Orbaceae</taxon>
        <taxon>Frischella</taxon>
    </lineage>
</organism>
<dbReference type="InterPro" id="IPR028082">
    <property type="entry name" value="Peripla_BP_I"/>
</dbReference>
<evidence type="ECO:0000259" key="5">
    <source>
        <dbReference type="PROSITE" id="PS50932"/>
    </source>
</evidence>
<gene>
    <name evidence="6" type="primary">cra</name>
    <name evidence="6" type="ORF">FcAc13_07560</name>
</gene>
<dbReference type="Proteomes" id="UP000651208">
    <property type="component" value="Unassembled WGS sequence"/>
</dbReference>
<dbReference type="Gene3D" id="1.10.260.40">
    <property type="entry name" value="lambda repressor-like DNA-binding domains"/>
    <property type="match status" value="1"/>
</dbReference>
<dbReference type="Gene3D" id="3.40.50.2300">
    <property type="match status" value="2"/>
</dbReference>
<dbReference type="PANTHER" id="PTHR30146">
    <property type="entry name" value="LACI-RELATED TRANSCRIPTIONAL REPRESSOR"/>
    <property type="match status" value="1"/>
</dbReference>
<keyword evidence="2" id="KW-0805">Transcription regulation</keyword>
<evidence type="ECO:0000313" key="7">
    <source>
        <dbReference type="Proteomes" id="UP000651208"/>
    </source>
</evidence>
<dbReference type="InterPro" id="IPR000843">
    <property type="entry name" value="HTH_LacI"/>
</dbReference>
<feature type="domain" description="HTH lacI-type" evidence="5">
    <location>
        <begin position="1"/>
        <end position="58"/>
    </location>
</feature>
<dbReference type="InterPro" id="IPR001761">
    <property type="entry name" value="Peripla_BP/Lac1_sug-bd_dom"/>
</dbReference>
<evidence type="ECO:0000256" key="4">
    <source>
        <dbReference type="ARBA" id="ARBA00023163"/>
    </source>
</evidence>
<dbReference type="Pfam" id="PF00356">
    <property type="entry name" value="LacI"/>
    <property type="match status" value="1"/>
</dbReference>
<dbReference type="InterPro" id="IPR010982">
    <property type="entry name" value="Lambda_DNA-bd_dom_sf"/>
</dbReference>
<evidence type="ECO:0000256" key="1">
    <source>
        <dbReference type="ARBA" id="ARBA00022491"/>
    </source>
</evidence>
<dbReference type="CDD" id="cd01392">
    <property type="entry name" value="HTH_LacI"/>
    <property type="match status" value="1"/>
</dbReference>
<dbReference type="SMART" id="SM00354">
    <property type="entry name" value="HTH_LACI"/>
    <property type="match status" value="1"/>
</dbReference>
<sequence>MKLEEIARLAGVSRTTASYVINGKAKQYRVSDQTIAKVMAIVNKYNFQPNAVAAGLRVGKTNTIGIIIPDLENNSYTKIANHLEQKVRESGYQLLISCSEDNPEIEKHCVLHLKQRHVDAIIVSSSFISDYSFYDHWDNDHIPILALDRPLNPAKFRSILGADLRDAQLLTTEFINYIGNSDIVYVGASPNLFISQLRKCGFRSCIKFVQNQITYLYAEDYSREAAHNLFNAWLQKNTIPKALFVTSFSLLQGVIDAILTKNHELPSCMVIATFGDNELLDFLPCNIISLVQDHKIIAEVTVNMLLNNLSNQGSYEPGYTEIKRKLNYRGRLNRDNNKVFPSAKM</sequence>
<dbReference type="PROSITE" id="PS50932">
    <property type="entry name" value="HTH_LACI_2"/>
    <property type="match status" value="1"/>
</dbReference>
<comment type="caution">
    <text evidence="6">The sequence shown here is derived from an EMBL/GenBank/DDBJ whole genome shotgun (WGS) entry which is preliminary data.</text>
</comment>
<keyword evidence="3" id="KW-0238">DNA-binding</keyword>
<name>A0ABR7QY73_9GAMM</name>
<dbReference type="EMBL" id="JABURY010000016">
    <property type="protein sequence ID" value="MBC9131164.1"/>
    <property type="molecule type" value="Genomic_DNA"/>
</dbReference>
<reference evidence="6 7" key="1">
    <citation type="submission" date="2020-06" db="EMBL/GenBank/DDBJ databases">
        <title>Frischella cerana isolated from Apis cerana gut homogenate.</title>
        <authorList>
            <person name="Wolter L.A."/>
            <person name="Suenami S."/>
            <person name="Miyazaki R."/>
        </authorList>
    </citation>
    <scope>NUCLEOTIDE SEQUENCE [LARGE SCALE GENOMIC DNA]</scope>
    <source>
        <strain evidence="6 7">Ac13</strain>
    </source>
</reference>
<dbReference type="SUPFAM" id="SSF47413">
    <property type="entry name" value="lambda repressor-like DNA-binding domains"/>
    <property type="match status" value="1"/>
</dbReference>
<proteinExistence type="predicted"/>
<evidence type="ECO:0000256" key="2">
    <source>
        <dbReference type="ARBA" id="ARBA00023015"/>
    </source>
</evidence>
<dbReference type="PANTHER" id="PTHR30146:SF45">
    <property type="entry name" value="CATABOLITE REPRESSOR_ACTIVATOR"/>
    <property type="match status" value="1"/>
</dbReference>
<keyword evidence="1" id="KW-0678">Repressor</keyword>
<keyword evidence="7" id="KW-1185">Reference proteome</keyword>
<dbReference type="PROSITE" id="PS00356">
    <property type="entry name" value="HTH_LACI_1"/>
    <property type="match status" value="1"/>
</dbReference>
<evidence type="ECO:0000256" key="3">
    <source>
        <dbReference type="ARBA" id="ARBA00023125"/>
    </source>
</evidence>
<dbReference type="NCBIfam" id="NF008452">
    <property type="entry name" value="PRK11303.1"/>
    <property type="match status" value="1"/>
</dbReference>
<protein>
    <submittedName>
        <fullName evidence="6">Catabolite repressor/activator</fullName>
    </submittedName>
</protein>
<keyword evidence="4" id="KW-0804">Transcription</keyword>
<dbReference type="SUPFAM" id="SSF53822">
    <property type="entry name" value="Periplasmic binding protein-like I"/>
    <property type="match status" value="1"/>
</dbReference>